<dbReference type="PANTHER" id="PTHR30290">
    <property type="entry name" value="PERIPLASMIC BINDING COMPONENT OF ABC TRANSPORTER"/>
    <property type="match status" value="1"/>
</dbReference>
<dbReference type="RefSeq" id="WP_185796848.1">
    <property type="nucleotide sequence ID" value="NZ_JACLQD010000002.1"/>
</dbReference>
<reference evidence="5 6" key="1">
    <citation type="journal article" date="2017" name="Int. J. Syst. Evol. Microbiol.">
        <title>Gemmobacter straminiformis sp. nov., isolated from an artificial fountain.</title>
        <authorList>
            <person name="Kang J.Y."/>
            <person name="Kim M.J."/>
            <person name="Chun J."/>
            <person name="Son K.P."/>
            <person name="Jahng K.Y."/>
        </authorList>
    </citation>
    <scope>NUCLEOTIDE SEQUENCE [LARGE SCALE GENOMIC DNA]</scope>
    <source>
        <strain evidence="5 6">CAM-8</strain>
    </source>
</reference>
<feature type="domain" description="Solute-binding protein family 5" evidence="4">
    <location>
        <begin position="79"/>
        <end position="444"/>
    </location>
</feature>
<proteinExistence type="inferred from homology"/>
<dbReference type="InterPro" id="IPR000914">
    <property type="entry name" value="SBP_5_dom"/>
</dbReference>
<name>A0A842I743_9RHOB</name>
<evidence type="ECO:0000256" key="3">
    <source>
        <dbReference type="SAM" id="SignalP"/>
    </source>
</evidence>
<dbReference type="GO" id="GO:0030288">
    <property type="term" value="C:outer membrane-bounded periplasmic space"/>
    <property type="evidence" value="ECO:0007669"/>
    <property type="project" value="UniProtKB-ARBA"/>
</dbReference>
<comment type="caution">
    <text evidence="5">The sequence shown here is derived from an EMBL/GenBank/DDBJ whole genome shotgun (WGS) entry which is preliminary data.</text>
</comment>
<evidence type="ECO:0000256" key="2">
    <source>
        <dbReference type="ARBA" id="ARBA00005695"/>
    </source>
</evidence>
<feature type="signal peptide" evidence="3">
    <location>
        <begin position="1"/>
        <end position="25"/>
    </location>
</feature>
<evidence type="ECO:0000256" key="1">
    <source>
        <dbReference type="ARBA" id="ARBA00004418"/>
    </source>
</evidence>
<dbReference type="EMBL" id="JACLQD010000002">
    <property type="protein sequence ID" value="MBC2835223.1"/>
    <property type="molecule type" value="Genomic_DNA"/>
</dbReference>
<dbReference type="CDD" id="cd08512">
    <property type="entry name" value="PBP2_NikA_DppA_OppA_like_7"/>
    <property type="match status" value="1"/>
</dbReference>
<dbReference type="GO" id="GO:1904680">
    <property type="term" value="F:peptide transmembrane transporter activity"/>
    <property type="evidence" value="ECO:0007669"/>
    <property type="project" value="TreeGrafter"/>
</dbReference>
<comment type="subcellular location">
    <subcellularLocation>
        <location evidence="1">Periplasm</location>
    </subcellularLocation>
</comment>
<feature type="chain" id="PRO_5032546896" evidence="3">
    <location>
        <begin position="26"/>
        <end position="532"/>
    </location>
</feature>
<evidence type="ECO:0000313" key="6">
    <source>
        <dbReference type="Proteomes" id="UP000555411"/>
    </source>
</evidence>
<evidence type="ECO:0000259" key="4">
    <source>
        <dbReference type="Pfam" id="PF00496"/>
    </source>
</evidence>
<sequence length="532" mass="57826">MNLDPKLSRFGSAVLVALLATSAPAALFAETPADTLVIADAIDDIVSLDPGEAYEFSGLDVVNNTYDGLIELDPTKVGELVPGLAESWAVDEAGTTFTFKMKSGVTFSSGNPVTAEDAAFSLQRAVKLNKSPAFILNQFGWTAENVDQMVTASGDTVTLKTDKAYAPTFLYNCLTSGVASIVDKATVMANEVDGDMGNAWLHNNSAGTGAYILKSFKPNEGYLLEARAGYWRGDAKIKNVFMRHIPEAATQRLQLEKGDIDIARELTPVDIEGMSGNADVKVQQDVGGQIFYLSFNQKNEAYKNEKLLDAMRYAIDYQGMADTFLKGNMVVHQAYLPKGYLGALDDTPYSLDIEKAKALIAESGITPPKVVMDVRNSSDRMEMAQSIQNTFGQAGIEVELNIGEGAEQLKRYRARQHDATLQSWGPDYPDPHTNASAFSMNADNSDDAQTGGLAWRNAYDPGPLHAMTEAAVMERDGAKRASMYAEIQQKHRETSPFIVMFQIGYQTGMRASVSNFFTGGATDSAAYWLITK</sequence>
<dbReference type="AlphaFoldDB" id="A0A842I743"/>
<organism evidence="5 6">
    <name type="scientific">Paragemmobacter straminiformis</name>
    <dbReference type="NCBI Taxonomy" id="2045119"/>
    <lineage>
        <taxon>Bacteria</taxon>
        <taxon>Pseudomonadati</taxon>
        <taxon>Pseudomonadota</taxon>
        <taxon>Alphaproteobacteria</taxon>
        <taxon>Rhodobacterales</taxon>
        <taxon>Paracoccaceae</taxon>
        <taxon>Paragemmobacter</taxon>
    </lineage>
</organism>
<dbReference type="InterPro" id="IPR030678">
    <property type="entry name" value="Peptide/Ni-bd"/>
</dbReference>
<accession>A0A842I743</accession>
<dbReference type="Proteomes" id="UP000555411">
    <property type="component" value="Unassembled WGS sequence"/>
</dbReference>
<dbReference type="Gene3D" id="3.40.190.10">
    <property type="entry name" value="Periplasmic binding protein-like II"/>
    <property type="match status" value="1"/>
</dbReference>
<gene>
    <name evidence="5" type="ORF">H7F16_06870</name>
</gene>
<keyword evidence="3" id="KW-0732">Signal</keyword>
<dbReference type="InterPro" id="IPR039424">
    <property type="entry name" value="SBP_5"/>
</dbReference>
<dbReference type="Gene3D" id="3.90.76.10">
    <property type="entry name" value="Dipeptide-binding Protein, Domain 1"/>
    <property type="match status" value="1"/>
</dbReference>
<comment type="similarity">
    <text evidence="2">Belongs to the bacterial solute-binding protein 5 family.</text>
</comment>
<dbReference type="GO" id="GO:0043190">
    <property type="term" value="C:ATP-binding cassette (ABC) transporter complex"/>
    <property type="evidence" value="ECO:0007669"/>
    <property type="project" value="InterPro"/>
</dbReference>
<dbReference type="SUPFAM" id="SSF53850">
    <property type="entry name" value="Periplasmic binding protein-like II"/>
    <property type="match status" value="1"/>
</dbReference>
<keyword evidence="6" id="KW-1185">Reference proteome</keyword>
<dbReference type="Gene3D" id="3.10.105.10">
    <property type="entry name" value="Dipeptide-binding Protein, Domain 3"/>
    <property type="match status" value="1"/>
</dbReference>
<evidence type="ECO:0000313" key="5">
    <source>
        <dbReference type="EMBL" id="MBC2835223.1"/>
    </source>
</evidence>
<dbReference type="PIRSF" id="PIRSF002741">
    <property type="entry name" value="MppA"/>
    <property type="match status" value="1"/>
</dbReference>
<dbReference type="GO" id="GO:0015833">
    <property type="term" value="P:peptide transport"/>
    <property type="evidence" value="ECO:0007669"/>
    <property type="project" value="TreeGrafter"/>
</dbReference>
<protein>
    <submittedName>
        <fullName evidence="5">ABC transporter substrate-binding protein</fullName>
    </submittedName>
</protein>
<dbReference type="Pfam" id="PF00496">
    <property type="entry name" value="SBP_bac_5"/>
    <property type="match status" value="1"/>
</dbReference>